<dbReference type="Pfam" id="PF21029">
    <property type="entry name" value="RMC1_N"/>
    <property type="match status" value="1"/>
</dbReference>
<dbReference type="InterPro" id="IPR009755">
    <property type="entry name" value="RMC1_C"/>
</dbReference>
<feature type="domain" description="Regulator of MON1-CCZ1 complex N-terminal" evidence="2">
    <location>
        <begin position="13"/>
        <end position="121"/>
    </location>
</feature>
<dbReference type="EMBL" id="VIIS01001637">
    <property type="protein sequence ID" value="KAF0295090.1"/>
    <property type="molecule type" value="Genomic_DNA"/>
</dbReference>
<dbReference type="Proteomes" id="UP000440578">
    <property type="component" value="Unassembled WGS sequence"/>
</dbReference>
<dbReference type="InterPro" id="IPR049040">
    <property type="entry name" value="RMC1_N"/>
</dbReference>
<dbReference type="AlphaFoldDB" id="A0A6A4VUL5"/>
<reference evidence="3 4" key="1">
    <citation type="submission" date="2019-07" db="EMBL/GenBank/DDBJ databases">
        <title>Draft genome assembly of a fouling barnacle, Amphibalanus amphitrite (Darwin, 1854): The first reference genome for Thecostraca.</title>
        <authorList>
            <person name="Kim W."/>
        </authorList>
    </citation>
    <scope>NUCLEOTIDE SEQUENCE [LARGE SCALE GENOMIC DNA]</scope>
    <source>
        <strain evidence="3">SNU_AA5</strain>
        <tissue evidence="3">Soma without cirri and trophi</tissue>
    </source>
</reference>
<feature type="domain" description="Mic1" evidence="1">
    <location>
        <begin position="386"/>
        <end position="637"/>
    </location>
</feature>
<dbReference type="EMBL" id="VIIS01001637">
    <property type="protein sequence ID" value="KAF0295091.1"/>
    <property type="molecule type" value="Genomic_DNA"/>
</dbReference>
<keyword evidence="4" id="KW-1185">Reference proteome</keyword>
<organism evidence="3 4">
    <name type="scientific">Amphibalanus amphitrite</name>
    <name type="common">Striped barnacle</name>
    <name type="synonym">Balanus amphitrite</name>
    <dbReference type="NCBI Taxonomy" id="1232801"/>
    <lineage>
        <taxon>Eukaryota</taxon>
        <taxon>Metazoa</taxon>
        <taxon>Ecdysozoa</taxon>
        <taxon>Arthropoda</taxon>
        <taxon>Crustacea</taxon>
        <taxon>Multicrustacea</taxon>
        <taxon>Cirripedia</taxon>
        <taxon>Thoracica</taxon>
        <taxon>Thoracicalcarea</taxon>
        <taxon>Balanomorpha</taxon>
        <taxon>Balanoidea</taxon>
        <taxon>Balanidae</taxon>
        <taxon>Amphibalaninae</taxon>
        <taxon>Amphibalanus</taxon>
    </lineage>
</organism>
<proteinExistence type="predicted"/>
<comment type="caution">
    <text evidence="3">The sequence shown here is derived from an EMBL/GenBank/DDBJ whole genome shotgun (WGS) entry which is preliminary data.</text>
</comment>
<sequence>MKQTNSASRPRSFQIFSVRSGGATGVVVKSLDPARNTSFRMEDRGPVISIKYSPDMKVLAIQRAKTSVEFVNRDSEAEYSQSCRSKSATIVDFFWVADSEVVYVTDRGVEHYQVVPSRRQLKSLKTCSLSSNWCVFSVELSYLLVSTGALGNTLQPFAFRAAGTMTKLAKFDVELLEAPRPARLALHCHDVTVCSLHGQLTVLALLHAPPGSAADAAGQPAEIRVHQANKWVPSPDHSGGEWANKDGSISRTSTLQLNARGNFAISIIDNLVIVHHQESKTSQVFDITLPPAGDAAGVAAPLQRPVAPPAAIRPFHLRLSAGAAALDADEPAQLACELYAATWVVFQPNIIIDAKLGCFWTLELCAAAIPGALPDPVAAARLLLARAAGRPVLLRLLRRLLLRQTERARLADVGGVLDLLNEQTRRQQEHTVSSQMGSPVSALGTSPPVAPTEPAPFVITQSDLHSEVLCDLVSQQMGSRADQRWVTGVLVECVRSLTQHGVSVEHFLYEMLINTLVLRGCFYQLQQLLQYHAVDDSKPLACLLLSLQSVYPAAEQMALDMLKRLGNANEEIIEVMLARNDVTAALRYARANEMVSGLSARKILDVAMNSGDPDLFYTTFKFFEERNYRTKGKVDFAPGEHCELYVRHFNQLFGVTSSLRDALEAGQRRDEGVL</sequence>
<evidence type="ECO:0000313" key="3">
    <source>
        <dbReference type="EMBL" id="KAF0295090.1"/>
    </source>
</evidence>
<dbReference type="GO" id="GO:0005765">
    <property type="term" value="C:lysosomal membrane"/>
    <property type="evidence" value="ECO:0007669"/>
    <property type="project" value="TreeGrafter"/>
</dbReference>
<evidence type="ECO:0000259" key="2">
    <source>
        <dbReference type="Pfam" id="PF21029"/>
    </source>
</evidence>
<dbReference type="GO" id="GO:0031902">
    <property type="term" value="C:late endosome membrane"/>
    <property type="evidence" value="ECO:0007669"/>
    <property type="project" value="TreeGrafter"/>
</dbReference>
<evidence type="ECO:0000259" key="1">
    <source>
        <dbReference type="Pfam" id="PF07035"/>
    </source>
</evidence>
<dbReference type="PANTHER" id="PTHR12897:SF4">
    <property type="entry name" value="REGULATOR OF MON1-CCZ1 COMPLEX"/>
    <property type="match status" value="1"/>
</dbReference>
<dbReference type="InterPro" id="IPR040371">
    <property type="entry name" value="RMC1"/>
</dbReference>
<gene>
    <name evidence="3" type="primary">Rmc1_1</name>
    <name evidence="3" type="ORF">FJT64_007340</name>
</gene>
<dbReference type="PANTHER" id="PTHR12897">
    <property type="entry name" value="COLON CANCER-ASSOCIATED PROTEIN MIC1"/>
    <property type="match status" value="1"/>
</dbReference>
<accession>A0A6A4VUL5</accession>
<dbReference type="OrthoDB" id="26384at2759"/>
<dbReference type="GO" id="GO:0010506">
    <property type="term" value="P:regulation of autophagy"/>
    <property type="evidence" value="ECO:0007669"/>
    <property type="project" value="InterPro"/>
</dbReference>
<evidence type="ECO:0000313" key="4">
    <source>
        <dbReference type="Proteomes" id="UP000440578"/>
    </source>
</evidence>
<dbReference type="GO" id="GO:0035658">
    <property type="term" value="C:Mon1-Ccz1 complex"/>
    <property type="evidence" value="ECO:0007669"/>
    <property type="project" value="InterPro"/>
</dbReference>
<name>A0A6A4VUL5_AMPAM</name>
<dbReference type="Pfam" id="PF07035">
    <property type="entry name" value="RMC1_C"/>
    <property type="match status" value="1"/>
</dbReference>
<protein>
    <submittedName>
        <fullName evidence="3">Regulator of MON1-CCZ1 complex</fullName>
    </submittedName>
</protein>